<dbReference type="Proteomes" id="UP000596661">
    <property type="component" value="Chromosome 5"/>
</dbReference>
<evidence type="ECO:0000313" key="4">
    <source>
        <dbReference type="EnsemblPlants" id="cds.evm.model.05.976"/>
    </source>
</evidence>
<dbReference type="InterPro" id="IPR025836">
    <property type="entry name" value="Zn_knuckle_CX2CX4HX4C"/>
</dbReference>
<sequence>MDDLTTSLSIALNLTDTENRSKGLFLIEFGCEGDRRRVLLQQPWSYLNQPILMDIPNSVDSLSPPLSAISLRFIGLPFGKLGDPIFRIRVMFDVAQPLPRGIPINFSWINKVVWLELKYENLSDICFFCGRMGHSYNKDCVDYMKACDEAPLPPDLRYDIKTISGKVKIYTNPMLYCPEQLTFTTPPVATFMATNPTSAVCVSLPDSMPPFPTHAPHDQNPTLGQTQLVGLFKSDPSTHSNETVPWNQTDTQPLTTFLPQPEANLPTFTALLNATMSNTCAQNAPQATTPSFFTTSQNSSSTKSTSTKHCHVLLPVNIPVLVTSKRLEAMNLSYQRGVATPSSSKDKQKKSKSKANESFKRQAEMVNGEIRQTLLSWNARGIRSDRAFRNFSCLVSSFGPDILFIMESRLVKNVVDKLRIKLNFDSGLEVPRIGRGGGLLLLWNNDVILTLLSQSISHFDCYVSIPTDNVSFHLTCFYGSPFAAQRPHTWKILNRIGNNNPMDPWLVIGDFNAFLNLDDKHGGNPDRGPSSDFRRFLDSFNFSPLDPKGPLLTWNNNVASLKNIQEHIDWGIINPSWSNLFPDALLSHLGFFGSDQRVLEHVTNSTTTPILDPGKKRSFFENVWLSEPN</sequence>
<dbReference type="EnsemblPlants" id="evm.model.05.976">
    <property type="protein sequence ID" value="cds.evm.model.05.976"/>
    <property type="gene ID" value="evm.TU.05.976"/>
</dbReference>
<dbReference type="Gramene" id="evm.model.05.976">
    <property type="protein sequence ID" value="cds.evm.model.05.976"/>
    <property type="gene ID" value="evm.TU.05.976"/>
</dbReference>
<evidence type="ECO:0000256" key="1">
    <source>
        <dbReference type="SAM" id="MobiDB-lite"/>
    </source>
</evidence>
<evidence type="ECO:0008006" key="6">
    <source>
        <dbReference type="Google" id="ProtNLM"/>
    </source>
</evidence>
<feature type="region of interest" description="Disordered" evidence="1">
    <location>
        <begin position="336"/>
        <end position="360"/>
    </location>
</feature>
<reference evidence="4" key="2">
    <citation type="submission" date="2021-03" db="UniProtKB">
        <authorList>
            <consortium name="EnsemblPlants"/>
        </authorList>
    </citation>
    <scope>IDENTIFICATION</scope>
</reference>
<dbReference type="PANTHER" id="PTHR35218:SF9">
    <property type="entry name" value="ENDONUCLEASE_EXONUCLEASE_PHOSPHATASE DOMAIN-CONTAINING PROTEIN"/>
    <property type="match status" value="1"/>
</dbReference>
<dbReference type="InterPro" id="IPR036691">
    <property type="entry name" value="Endo/exonu/phosph_ase_sf"/>
</dbReference>
<keyword evidence="5" id="KW-1185">Reference proteome</keyword>
<reference evidence="4" key="1">
    <citation type="submission" date="2018-11" db="EMBL/GenBank/DDBJ databases">
        <authorList>
            <person name="Grassa J C."/>
        </authorList>
    </citation>
    <scope>NUCLEOTIDE SEQUENCE [LARGE SCALE GENOMIC DNA]</scope>
</reference>
<name>A0A803PSM6_CANSA</name>
<dbReference type="Gene3D" id="3.60.10.10">
    <property type="entry name" value="Endonuclease/exonuclease/phosphatase"/>
    <property type="match status" value="1"/>
</dbReference>
<proteinExistence type="predicted"/>
<dbReference type="EMBL" id="UZAU01000481">
    <property type="status" value="NOT_ANNOTATED_CDS"/>
    <property type="molecule type" value="Genomic_DNA"/>
</dbReference>
<evidence type="ECO:0000259" key="3">
    <source>
        <dbReference type="Pfam" id="PF14392"/>
    </source>
</evidence>
<feature type="domain" description="Zinc knuckle CX2CX4HX4C" evidence="3">
    <location>
        <begin position="110"/>
        <end position="140"/>
    </location>
</feature>
<feature type="domain" description="Endonuclease/exonuclease/phosphatase" evidence="2">
    <location>
        <begin position="375"/>
        <end position="543"/>
    </location>
</feature>
<organism evidence="4 5">
    <name type="scientific">Cannabis sativa</name>
    <name type="common">Hemp</name>
    <name type="synonym">Marijuana</name>
    <dbReference type="NCBI Taxonomy" id="3483"/>
    <lineage>
        <taxon>Eukaryota</taxon>
        <taxon>Viridiplantae</taxon>
        <taxon>Streptophyta</taxon>
        <taxon>Embryophyta</taxon>
        <taxon>Tracheophyta</taxon>
        <taxon>Spermatophyta</taxon>
        <taxon>Magnoliopsida</taxon>
        <taxon>eudicotyledons</taxon>
        <taxon>Gunneridae</taxon>
        <taxon>Pentapetalae</taxon>
        <taxon>rosids</taxon>
        <taxon>fabids</taxon>
        <taxon>Rosales</taxon>
        <taxon>Cannabaceae</taxon>
        <taxon>Cannabis</taxon>
    </lineage>
</organism>
<accession>A0A803PSM6</accession>
<dbReference type="AlphaFoldDB" id="A0A803PSM6"/>
<dbReference type="GO" id="GO:0003824">
    <property type="term" value="F:catalytic activity"/>
    <property type="evidence" value="ECO:0007669"/>
    <property type="project" value="InterPro"/>
</dbReference>
<evidence type="ECO:0000313" key="5">
    <source>
        <dbReference type="Proteomes" id="UP000596661"/>
    </source>
</evidence>
<dbReference type="PANTHER" id="PTHR35218">
    <property type="entry name" value="RNASE H DOMAIN-CONTAINING PROTEIN"/>
    <property type="match status" value="1"/>
</dbReference>
<dbReference type="Pfam" id="PF14392">
    <property type="entry name" value="zf-CCHC_4"/>
    <property type="match status" value="1"/>
</dbReference>
<dbReference type="SUPFAM" id="SSF56219">
    <property type="entry name" value="DNase I-like"/>
    <property type="match status" value="1"/>
</dbReference>
<evidence type="ECO:0000259" key="2">
    <source>
        <dbReference type="Pfam" id="PF03372"/>
    </source>
</evidence>
<dbReference type="Pfam" id="PF03372">
    <property type="entry name" value="Exo_endo_phos"/>
    <property type="match status" value="1"/>
</dbReference>
<protein>
    <recommendedName>
        <fullName evidence="6">CCHC-type domain-containing protein</fullName>
    </recommendedName>
</protein>
<dbReference type="InterPro" id="IPR005135">
    <property type="entry name" value="Endo/exonuclease/phosphatase"/>
</dbReference>